<dbReference type="PANTHER" id="PTHR24115:SF997">
    <property type="entry name" value="KINESIN-LIKE PROTEIN UNC-104"/>
    <property type="match status" value="1"/>
</dbReference>
<gene>
    <name evidence="6" type="ORF">TCEB3V08_LOCUS4932</name>
</gene>
<name>A0A7R9GWY3_TIMCR</name>
<sequence length="171" mass="19402">MMLQEKKQTQSNGSALTTSLAVRKHWSTRAVTSSPYNSIPQTKWRHCPMIHSHQKSPAEETLLKYRKVSAQTIESTLKLYCFIPVSKSDVLTRPYSFSASLRGAETRHDVKLDFTEIVGFVTCRYSDFGQEVVFDSLGRDILDNAFQGYNACIFAYGQTGVKVMIDSWNFV</sequence>
<dbReference type="InterPro" id="IPR027640">
    <property type="entry name" value="Kinesin-like_fam"/>
</dbReference>
<keyword evidence="4" id="KW-0963">Cytoplasm</keyword>
<keyword evidence="2" id="KW-0547">Nucleotide-binding</keyword>
<protein>
    <recommendedName>
        <fullName evidence="5">Kinesin motor domain-containing protein</fullName>
    </recommendedName>
</protein>
<keyword evidence="4" id="KW-0206">Cytoskeleton</keyword>
<keyword evidence="3" id="KW-0067">ATP-binding</keyword>
<dbReference type="PANTHER" id="PTHR24115">
    <property type="entry name" value="KINESIN-RELATED"/>
    <property type="match status" value="1"/>
</dbReference>
<dbReference type="Pfam" id="PF00225">
    <property type="entry name" value="Kinesin"/>
    <property type="match status" value="1"/>
</dbReference>
<evidence type="ECO:0000256" key="4">
    <source>
        <dbReference type="ARBA" id="ARBA00023212"/>
    </source>
</evidence>
<dbReference type="GO" id="GO:0005874">
    <property type="term" value="C:microtubule"/>
    <property type="evidence" value="ECO:0007669"/>
    <property type="project" value="TreeGrafter"/>
</dbReference>
<evidence type="ECO:0000256" key="3">
    <source>
        <dbReference type="ARBA" id="ARBA00022840"/>
    </source>
</evidence>
<dbReference type="GO" id="GO:0003777">
    <property type="term" value="F:microtubule motor activity"/>
    <property type="evidence" value="ECO:0007669"/>
    <property type="project" value="InterPro"/>
</dbReference>
<proteinExistence type="predicted"/>
<dbReference type="AlphaFoldDB" id="A0A7R9GWY3"/>
<dbReference type="GO" id="GO:0016887">
    <property type="term" value="F:ATP hydrolysis activity"/>
    <property type="evidence" value="ECO:0007669"/>
    <property type="project" value="TreeGrafter"/>
</dbReference>
<dbReference type="InterPro" id="IPR036961">
    <property type="entry name" value="Kinesin_motor_dom_sf"/>
</dbReference>
<comment type="subcellular location">
    <subcellularLocation>
        <location evidence="1">Cytoplasm</location>
        <location evidence="1">Cytoskeleton</location>
    </subcellularLocation>
</comment>
<dbReference type="InterPro" id="IPR027417">
    <property type="entry name" value="P-loop_NTPase"/>
</dbReference>
<reference evidence="6" key="1">
    <citation type="submission" date="2020-11" db="EMBL/GenBank/DDBJ databases">
        <authorList>
            <person name="Tran Van P."/>
        </authorList>
    </citation>
    <scope>NUCLEOTIDE SEQUENCE</scope>
</reference>
<evidence type="ECO:0000313" key="6">
    <source>
        <dbReference type="EMBL" id="CAD7399277.1"/>
    </source>
</evidence>
<feature type="domain" description="Kinesin motor" evidence="5">
    <location>
        <begin position="123"/>
        <end position="160"/>
    </location>
</feature>
<dbReference type="GO" id="GO:0005524">
    <property type="term" value="F:ATP binding"/>
    <property type="evidence" value="ECO:0007669"/>
    <property type="project" value="UniProtKB-KW"/>
</dbReference>
<dbReference type="SUPFAM" id="SSF52540">
    <property type="entry name" value="P-loop containing nucleoside triphosphate hydrolases"/>
    <property type="match status" value="1"/>
</dbReference>
<accession>A0A7R9GWY3</accession>
<dbReference type="GO" id="GO:0005871">
    <property type="term" value="C:kinesin complex"/>
    <property type="evidence" value="ECO:0007669"/>
    <property type="project" value="TreeGrafter"/>
</dbReference>
<evidence type="ECO:0000256" key="2">
    <source>
        <dbReference type="ARBA" id="ARBA00022741"/>
    </source>
</evidence>
<evidence type="ECO:0000259" key="5">
    <source>
        <dbReference type="Pfam" id="PF00225"/>
    </source>
</evidence>
<dbReference type="GO" id="GO:0007018">
    <property type="term" value="P:microtubule-based movement"/>
    <property type="evidence" value="ECO:0007669"/>
    <property type="project" value="InterPro"/>
</dbReference>
<organism evidence="6">
    <name type="scientific">Timema cristinae</name>
    <name type="common">Walking stick</name>
    <dbReference type="NCBI Taxonomy" id="61476"/>
    <lineage>
        <taxon>Eukaryota</taxon>
        <taxon>Metazoa</taxon>
        <taxon>Ecdysozoa</taxon>
        <taxon>Arthropoda</taxon>
        <taxon>Hexapoda</taxon>
        <taxon>Insecta</taxon>
        <taxon>Pterygota</taxon>
        <taxon>Neoptera</taxon>
        <taxon>Polyneoptera</taxon>
        <taxon>Phasmatodea</taxon>
        <taxon>Timematodea</taxon>
        <taxon>Timematoidea</taxon>
        <taxon>Timematidae</taxon>
        <taxon>Timema</taxon>
    </lineage>
</organism>
<dbReference type="GO" id="GO:0008017">
    <property type="term" value="F:microtubule binding"/>
    <property type="evidence" value="ECO:0007669"/>
    <property type="project" value="InterPro"/>
</dbReference>
<dbReference type="InterPro" id="IPR001752">
    <property type="entry name" value="Kinesin_motor_dom"/>
</dbReference>
<dbReference type="Gene3D" id="3.40.850.10">
    <property type="entry name" value="Kinesin motor domain"/>
    <property type="match status" value="1"/>
</dbReference>
<dbReference type="EMBL" id="OC317831">
    <property type="protein sequence ID" value="CAD7399277.1"/>
    <property type="molecule type" value="Genomic_DNA"/>
</dbReference>
<evidence type="ECO:0000256" key="1">
    <source>
        <dbReference type="ARBA" id="ARBA00004245"/>
    </source>
</evidence>